<evidence type="ECO:0000256" key="6">
    <source>
        <dbReference type="ARBA" id="ARBA00023033"/>
    </source>
</evidence>
<evidence type="ECO:0000256" key="1">
    <source>
        <dbReference type="ARBA" id="ARBA00001974"/>
    </source>
</evidence>
<keyword evidence="5" id="KW-0560">Oxidoreductase</keyword>
<dbReference type="Pfam" id="PF01494">
    <property type="entry name" value="FAD_binding_3"/>
    <property type="match status" value="1"/>
</dbReference>
<protein>
    <submittedName>
        <fullName evidence="8">FAD-dependent monooxygenase</fullName>
    </submittedName>
</protein>
<evidence type="ECO:0000259" key="7">
    <source>
        <dbReference type="Pfam" id="PF01494"/>
    </source>
</evidence>
<dbReference type="RefSeq" id="WP_228059790.1">
    <property type="nucleotide sequence ID" value="NZ_JADEWL010000052.1"/>
</dbReference>
<dbReference type="Proteomes" id="UP000620559">
    <property type="component" value="Unassembled WGS sequence"/>
</dbReference>
<reference evidence="8" key="1">
    <citation type="submission" date="2020-10" db="EMBL/GenBank/DDBJ databases">
        <authorList>
            <person name="Castelo-Branco R."/>
            <person name="Eusebio N."/>
            <person name="Adriana R."/>
            <person name="Vieira A."/>
            <person name="Brugerolle De Fraissinette N."/>
            <person name="Rezende De Castro R."/>
            <person name="Schneider M.P."/>
            <person name="Vasconcelos V."/>
            <person name="Leao P.N."/>
        </authorList>
    </citation>
    <scope>NUCLEOTIDE SEQUENCE</scope>
    <source>
        <strain evidence="8">LEGE 06105</strain>
    </source>
</reference>
<keyword evidence="9" id="KW-1185">Reference proteome</keyword>
<dbReference type="GO" id="GO:0004502">
    <property type="term" value="F:kynurenine 3-monooxygenase activity"/>
    <property type="evidence" value="ECO:0007669"/>
    <property type="project" value="TreeGrafter"/>
</dbReference>
<evidence type="ECO:0000256" key="2">
    <source>
        <dbReference type="ARBA" id="ARBA00022630"/>
    </source>
</evidence>
<dbReference type="GO" id="GO:0070189">
    <property type="term" value="P:kynurenine metabolic process"/>
    <property type="evidence" value="ECO:0007669"/>
    <property type="project" value="TreeGrafter"/>
</dbReference>
<gene>
    <name evidence="8" type="ORF">IQ247_16045</name>
</gene>
<keyword evidence="6 8" id="KW-0503">Monooxygenase</keyword>
<evidence type="ECO:0000256" key="4">
    <source>
        <dbReference type="ARBA" id="ARBA00022857"/>
    </source>
</evidence>
<dbReference type="EMBL" id="JADEWL010000052">
    <property type="protein sequence ID" value="MBE9214160.1"/>
    <property type="molecule type" value="Genomic_DNA"/>
</dbReference>
<evidence type="ECO:0000256" key="5">
    <source>
        <dbReference type="ARBA" id="ARBA00023002"/>
    </source>
</evidence>
<feature type="domain" description="FAD-binding" evidence="7">
    <location>
        <begin position="29"/>
        <end position="350"/>
    </location>
</feature>
<dbReference type="InterPro" id="IPR036188">
    <property type="entry name" value="FAD/NAD-bd_sf"/>
</dbReference>
<comment type="cofactor">
    <cofactor evidence="1">
        <name>FAD</name>
        <dbReference type="ChEBI" id="CHEBI:57692"/>
    </cofactor>
</comment>
<name>A0A8J7F5I5_9CYAN</name>
<dbReference type="AlphaFoldDB" id="A0A8J7F5I5"/>
<dbReference type="PRINTS" id="PR00420">
    <property type="entry name" value="RNGMNOXGNASE"/>
</dbReference>
<dbReference type="PANTHER" id="PTHR46028">
    <property type="entry name" value="KYNURENINE 3-MONOOXYGENASE"/>
    <property type="match status" value="1"/>
</dbReference>
<keyword evidence="3" id="KW-0274">FAD</keyword>
<dbReference type="GO" id="GO:0071949">
    <property type="term" value="F:FAD binding"/>
    <property type="evidence" value="ECO:0007669"/>
    <property type="project" value="InterPro"/>
</dbReference>
<evidence type="ECO:0000313" key="8">
    <source>
        <dbReference type="EMBL" id="MBE9214160.1"/>
    </source>
</evidence>
<dbReference type="InterPro" id="IPR002938">
    <property type="entry name" value="FAD-bd"/>
</dbReference>
<keyword evidence="4" id="KW-0521">NADP</keyword>
<keyword evidence="2" id="KW-0285">Flavoprotein</keyword>
<dbReference type="Gene3D" id="3.50.50.60">
    <property type="entry name" value="FAD/NAD(P)-binding domain"/>
    <property type="match status" value="1"/>
</dbReference>
<dbReference type="PANTHER" id="PTHR46028:SF2">
    <property type="entry name" value="KYNURENINE 3-MONOOXYGENASE"/>
    <property type="match status" value="1"/>
</dbReference>
<dbReference type="SUPFAM" id="SSF51905">
    <property type="entry name" value="FAD/NAD(P)-binding domain"/>
    <property type="match status" value="1"/>
</dbReference>
<accession>A0A8J7F5I5</accession>
<organism evidence="8 9">
    <name type="scientific">Plectonema cf. radiosum LEGE 06105</name>
    <dbReference type="NCBI Taxonomy" id="945769"/>
    <lineage>
        <taxon>Bacteria</taxon>
        <taxon>Bacillati</taxon>
        <taxon>Cyanobacteriota</taxon>
        <taxon>Cyanophyceae</taxon>
        <taxon>Oscillatoriophycideae</taxon>
        <taxon>Oscillatoriales</taxon>
        <taxon>Microcoleaceae</taxon>
        <taxon>Plectonema</taxon>
    </lineage>
</organism>
<evidence type="ECO:0000256" key="3">
    <source>
        <dbReference type="ARBA" id="ARBA00022827"/>
    </source>
</evidence>
<comment type="caution">
    <text evidence="8">The sequence shown here is derived from an EMBL/GenBank/DDBJ whole genome shotgun (WGS) entry which is preliminary data.</text>
</comment>
<sequence>MLNNSSLYKNEIIEKPDNTYLKVHTFMKKVVIVGAGPCGVLLAHHLSRRGGQYKIEIYERRSDPRKVPLSNSRTIPYGISERGLRALRKIPGLEAALKAKCVENKGTIIHRKSGKMQFLSRKQPIYNTDRISVVMTLLSHLEESDRQVKINFNYQCHSVDFDAKQVTFAIGAEKEFVHVDYDILIGADGARSTVRKHFLNSDFFEFEQKYANSCYKTLFISGNNQRTDFQLKSDCIHIWRIEEGITFGAVPQLDGNFIGLLFFPRNAEKIIGLNSKEDVFAYLQQNIPIVGELVSEQEAENFVEKPFSTQLKTRCNRFHHNDNVLIIGDAIHAITSSLGQGCNVAFEDTFIFDNLLDEYGDDWNLALEQFTICRQSDVYALWELDTNVYPSSKVLFTEFLLRETFAKVMHKLSPQLFKPPLREVLSTTTLSFSEILKSHQGWISKVKNANQKFYAEKIN</sequence>
<evidence type="ECO:0000313" key="9">
    <source>
        <dbReference type="Proteomes" id="UP000620559"/>
    </source>
</evidence>
<proteinExistence type="predicted"/>